<keyword evidence="1 4" id="KW-0732">Signal</keyword>
<gene>
    <name evidence="7" type="ORF">SDJN03_01181</name>
</gene>
<keyword evidence="3" id="KW-0812">Transmembrane</keyword>
<proteinExistence type="predicted"/>
<dbReference type="Pfam" id="PF01453">
    <property type="entry name" value="B_lectin"/>
    <property type="match status" value="1"/>
</dbReference>
<dbReference type="GO" id="GO:0016301">
    <property type="term" value="F:kinase activity"/>
    <property type="evidence" value="ECO:0007669"/>
    <property type="project" value="UniProtKB-KW"/>
</dbReference>
<dbReference type="Proteomes" id="UP000685013">
    <property type="component" value="Chromosome 1"/>
</dbReference>
<comment type="caution">
    <text evidence="7">The sequence shown here is derived from an EMBL/GenBank/DDBJ whole genome shotgun (WGS) entry which is preliminary data.</text>
</comment>
<evidence type="ECO:0000313" key="7">
    <source>
        <dbReference type="EMBL" id="KAG6607839.1"/>
    </source>
</evidence>
<dbReference type="PANTHER" id="PTHR32444:SF183">
    <property type="entry name" value="APPLE DOMAIN-CONTAINING PROTEIN"/>
    <property type="match status" value="1"/>
</dbReference>
<dbReference type="SMART" id="SM00473">
    <property type="entry name" value="PAN_AP"/>
    <property type="match status" value="2"/>
</dbReference>
<reference evidence="7 8" key="1">
    <citation type="journal article" date="2021" name="Hortic Res">
        <title>The domestication of Cucurbita argyrosperma as revealed by the genome of its wild relative.</title>
        <authorList>
            <person name="Barrera-Redondo J."/>
            <person name="Sanchez-de la Vega G."/>
            <person name="Aguirre-Liguori J.A."/>
            <person name="Castellanos-Morales G."/>
            <person name="Gutierrez-Guerrero Y.T."/>
            <person name="Aguirre-Dugua X."/>
            <person name="Aguirre-Planter E."/>
            <person name="Tenaillon M.I."/>
            <person name="Lira-Saade R."/>
            <person name="Eguiarte L.E."/>
        </authorList>
    </citation>
    <scope>NUCLEOTIDE SEQUENCE [LARGE SCALE GENOMIC DNA]</scope>
    <source>
        <strain evidence="7">JBR-2021</strain>
    </source>
</reference>
<dbReference type="AlphaFoldDB" id="A0AAV6P813"/>
<dbReference type="SMART" id="SM00108">
    <property type="entry name" value="B_lectin"/>
    <property type="match status" value="1"/>
</dbReference>
<feature type="domain" description="Bulb-type lectin" evidence="5">
    <location>
        <begin position="395"/>
        <end position="517"/>
    </location>
</feature>
<feature type="chain" id="PRO_5043417249" evidence="4">
    <location>
        <begin position="22"/>
        <end position="897"/>
    </location>
</feature>
<organism evidence="7 8">
    <name type="scientific">Cucurbita argyrosperma subsp. sororia</name>
    <dbReference type="NCBI Taxonomy" id="37648"/>
    <lineage>
        <taxon>Eukaryota</taxon>
        <taxon>Viridiplantae</taxon>
        <taxon>Streptophyta</taxon>
        <taxon>Embryophyta</taxon>
        <taxon>Tracheophyta</taxon>
        <taxon>Spermatophyta</taxon>
        <taxon>Magnoliopsida</taxon>
        <taxon>eudicotyledons</taxon>
        <taxon>Gunneridae</taxon>
        <taxon>Pentapetalae</taxon>
        <taxon>rosids</taxon>
        <taxon>fabids</taxon>
        <taxon>Cucurbitales</taxon>
        <taxon>Cucurbitaceae</taxon>
        <taxon>Cucurbiteae</taxon>
        <taxon>Cucurbita</taxon>
    </lineage>
</organism>
<dbReference type="GO" id="GO:0048544">
    <property type="term" value="P:recognition of pollen"/>
    <property type="evidence" value="ECO:0007669"/>
    <property type="project" value="InterPro"/>
</dbReference>
<keyword evidence="3" id="KW-1133">Transmembrane helix</keyword>
<keyword evidence="2" id="KW-1015">Disulfide bond</keyword>
<dbReference type="InterPro" id="IPR001480">
    <property type="entry name" value="Bulb-type_lectin_dom"/>
</dbReference>
<dbReference type="CDD" id="cd00028">
    <property type="entry name" value="B_lectin"/>
    <property type="match status" value="1"/>
</dbReference>
<feature type="transmembrane region" description="Helical" evidence="3">
    <location>
        <begin position="801"/>
        <end position="824"/>
    </location>
</feature>
<dbReference type="CDD" id="cd01098">
    <property type="entry name" value="PAN_AP_plant"/>
    <property type="match status" value="2"/>
</dbReference>
<accession>A0AAV6P813</accession>
<dbReference type="Pfam" id="PF00954">
    <property type="entry name" value="S_locus_glycop"/>
    <property type="match status" value="2"/>
</dbReference>
<dbReference type="InterPro" id="IPR003609">
    <property type="entry name" value="Pan_app"/>
</dbReference>
<feature type="signal peptide" evidence="4">
    <location>
        <begin position="1"/>
        <end position="21"/>
    </location>
</feature>
<dbReference type="PROSITE" id="PS50948">
    <property type="entry name" value="PAN"/>
    <property type="match status" value="2"/>
</dbReference>
<feature type="domain" description="Apple" evidence="6">
    <location>
        <begin position="172"/>
        <end position="254"/>
    </location>
</feature>
<evidence type="ECO:0000259" key="6">
    <source>
        <dbReference type="PROSITE" id="PS50948"/>
    </source>
</evidence>
<feature type="transmembrane region" description="Helical" evidence="3">
    <location>
        <begin position="374"/>
        <end position="395"/>
    </location>
</feature>
<evidence type="ECO:0000256" key="2">
    <source>
        <dbReference type="ARBA" id="ARBA00023157"/>
    </source>
</evidence>
<evidence type="ECO:0000256" key="3">
    <source>
        <dbReference type="SAM" id="Phobius"/>
    </source>
</evidence>
<evidence type="ECO:0000256" key="1">
    <source>
        <dbReference type="ARBA" id="ARBA00022729"/>
    </source>
</evidence>
<keyword evidence="7" id="KW-0418">Kinase</keyword>
<sequence>MVNLSLLLFLFVFLFSPPSLAVDILTPSQNLTNAATFVSEKGFSEQTPRNFTNPFFGIWHNNLITIRRIDYPTDPLLRRNGIHRRLSAGKTPDDLEPAMWKGSKELMRSEALHQSVPGDYCDTYGLCGAFGSCDIEQMPACQCLKGFHPKVQEKWNLMDYTDGCVRNRSLNCSTDIIGFAKLPGLKLPDMNMSWVNESMSLSECRDKCSRNCSCVAFANAVARGSGSGCAIWVGDLVDIKVVRGGGQDLYIRMLASELETTKKKSSVVVGVIVVAAVVVVAGLVLVGFYIRRRRRRRSHESKDVEAQEQDLELPLLDLLTVSTATDNFSASNKLGEGGFGAVFRSCRLSSHTVRCPLTEIVAKPNETQCRMGNLPLLSFVMTLFLYSSFNISSAVDFLTPSQTLSDGNTLVSENGYFEMGFFSPGNPMNRYLGIWYKIIPIPTVIWVANREAPIKDLHGVLRINTTASEITLTQNDDLVVWSAKSLKPVENPRLQLLDSGNLVLRNGNSEVFLWESFDYPTDTLLPGMKLGWDYKTGLNRRLSAWKNWDDPSPGTLTMEMENHSYPEPAMWNGTQEFMRSGPWNGIRYSAKPFTAFPIFVFHYTKNKDEVYYSYQLINQSMIGRMVLNQSKFKREALLWSEAEKNWKVYASIPREYCDTYNFCGAFGSCNIESMPSCKCLKGFKPKVPERWNLMDYTEGCVRNRPLNCLDEVGFAKFVGMKLPDTKFSWVNESMRLDECREMCLRNCSCMAFANTDIRGSGSGCVIWVGELVDIPVILKGGQDLYVKVLASELETKKKSSLTIVVVLAAALIVAALLLVGFYVVRSRKHLRGKKLEVQEESMELPLYDLSTISHSTDNFSNSNKLGEGGFGAVFWVPNKKHIENDDHHNTTQLTIGP</sequence>
<feature type="transmembrane region" description="Helical" evidence="3">
    <location>
        <begin position="267"/>
        <end position="290"/>
    </location>
</feature>
<keyword evidence="3" id="KW-0472">Membrane</keyword>
<dbReference type="EMBL" id="JAGKQH010000001">
    <property type="protein sequence ID" value="KAG6607839.1"/>
    <property type="molecule type" value="Genomic_DNA"/>
</dbReference>
<dbReference type="PROSITE" id="PS50927">
    <property type="entry name" value="BULB_LECTIN"/>
    <property type="match status" value="1"/>
</dbReference>
<keyword evidence="8" id="KW-1185">Reference proteome</keyword>
<protein>
    <submittedName>
        <fullName evidence="7">G-type lectin S-receptor-like serine/threonine-protein kinase</fullName>
    </submittedName>
</protein>
<feature type="non-terminal residue" evidence="7">
    <location>
        <position position="1"/>
    </location>
</feature>
<dbReference type="PANTHER" id="PTHR32444">
    <property type="entry name" value="BULB-TYPE LECTIN DOMAIN-CONTAINING PROTEIN"/>
    <property type="match status" value="1"/>
</dbReference>
<evidence type="ECO:0000313" key="8">
    <source>
        <dbReference type="Proteomes" id="UP000685013"/>
    </source>
</evidence>
<dbReference type="InterPro" id="IPR000858">
    <property type="entry name" value="S_locus_glycoprot_dom"/>
</dbReference>
<keyword evidence="7" id="KW-0808">Transferase</keyword>
<dbReference type="FunFam" id="2.90.10.10:FF:000001">
    <property type="entry name" value="G-type lectin S-receptor-like serine/threonine-protein kinase"/>
    <property type="match status" value="1"/>
</dbReference>
<name>A0AAV6P813_9ROSI</name>
<feature type="domain" description="Apple" evidence="6">
    <location>
        <begin position="708"/>
        <end position="789"/>
    </location>
</feature>
<evidence type="ECO:0000259" key="5">
    <source>
        <dbReference type="PROSITE" id="PS50927"/>
    </source>
</evidence>
<evidence type="ECO:0000256" key="4">
    <source>
        <dbReference type="SAM" id="SignalP"/>
    </source>
</evidence>
<dbReference type="Pfam" id="PF08276">
    <property type="entry name" value="PAN_2"/>
    <property type="match status" value="2"/>
</dbReference>